<dbReference type="Pfam" id="PF14749">
    <property type="entry name" value="Acyl-CoA_ox_N"/>
    <property type="match status" value="1"/>
</dbReference>
<dbReference type="EMBL" id="OB793544">
    <property type="protein sequence ID" value="CAD7427771.1"/>
    <property type="molecule type" value="Genomic_DNA"/>
</dbReference>
<gene>
    <name evidence="3" type="ORF">TMSB3V08_LOCUS4600</name>
</gene>
<accession>A0A7R9E7I9</accession>
<evidence type="ECO:0000259" key="2">
    <source>
        <dbReference type="Pfam" id="PF14749"/>
    </source>
</evidence>
<dbReference type="InterPro" id="IPR037069">
    <property type="entry name" value="AcylCoA_DH/ox_N_sf"/>
</dbReference>
<evidence type="ECO:0000313" key="3">
    <source>
        <dbReference type="EMBL" id="CAD7427771.1"/>
    </source>
</evidence>
<dbReference type="GO" id="GO:0005777">
    <property type="term" value="C:peroxisome"/>
    <property type="evidence" value="ECO:0007669"/>
    <property type="project" value="InterPro"/>
</dbReference>
<dbReference type="GO" id="GO:0055088">
    <property type="term" value="P:lipid homeostasis"/>
    <property type="evidence" value="ECO:0007669"/>
    <property type="project" value="TreeGrafter"/>
</dbReference>
<sequence length="174" mass="19992">MAWDNFMYKMGFKTTKTVVYNKCNEDIENERKKSTFDPLELTHLLDGGPEKTLERKEREKLFLSDPELMDDVPAEYLSHKEKYELSIKKACKLFKKVSQLRDQGGGDMEMFRQMLSGMLGSAILKDGNPFALHYVMFVPTIMGQGTLEQQALWMGRAWNCEIIGTYAQVNGTKS</sequence>
<feature type="domain" description="Acyl-coenzyme A oxidase N-terminal" evidence="2">
    <location>
        <begin position="37"/>
        <end position="163"/>
    </location>
</feature>
<dbReference type="PANTHER" id="PTHR10909:SF250">
    <property type="entry name" value="PEROXISOMAL ACYL-COENZYME A OXIDASE 1"/>
    <property type="match status" value="1"/>
</dbReference>
<evidence type="ECO:0000256" key="1">
    <source>
        <dbReference type="ARBA" id="ARBA00004846"/>
    </source>
</evidence>
<dbReference type="Gene3D" id="1.10.540.10">
    <property type="entry name" value="Acyl-CoA dehydrogenase/oxidase, N-terminal domain"/>
    <property type="match status" value="1"/>
</dbReference>
<name>A0A7R9E7I9_9NEOP</name>
<dbReference type="AlphaFoldDB" id="A0A7R9E7I9"/>
<dbReference type="InterPro" id="IPR029320">
    <property type="entry name" value="Acyl-CoA_ox_N"/>
</dbReference>
<dbReference type="InterPro" id="IPR009100">
    <property type="entry name" value="AcylCoA_DH/oxidase_NM_dom_sf"/>
</dbReference>
<reference evidence="3" key="1">
    <citation type="submission" date="2020-11" db="EMBL/GenBank/DDBJ databases">
        <authorList>
            <person name="Tran Van P."/>
        </authorList>
    </citation>
    <scope>NUCLEOTIDE SEQUENCE</scope>
</reference>
<dbReference type="InterPro" id="IPR012258">
    <property type="entry name" value="Acyl-CoA_oxidase"/>
</dbReference>
<dbReference type="GO" id="GO:0033540">
    <property type="term" value="P:fatty acid beta-oxidation using acyl-CoA oxidase"/>
    <property type="evidence" value="ECO:0007669"/>
    <property type="project" value="TreeGrafter"/>
</dbReference>
<comment type="pathway">
    <text evidence="1">Lipid metabolism; peroxisomal fatty acid beta-oxidation.</text>
</comment>
<dbReference type="GO" id="GO:0005504">
    <property type="term" value="F:fatty acid binding"/>
    <property type="evidence" value="ECO:0007669"/>
    <property type="project" value="TreeGrafter"/>
</dbReference>
<protein>
    <recommendedName>
        <fullName evidence="2">Acyl-coenzyme A oxidase N-terminal domain-containing protein</fullName>
    </recommendedName>
</protein>
<organism evidence="3">
    <name type="scientific">Timema monikensis</name>
    <dbReference type="NCBI Taxonomy" id="170555"/>
    <lineage>
        <taxon>Eukaryota</taxon>
        <taxon>Metazoa</taxon>
        <taxon>Ecdysozoa</taxon>
        <taxon>Arthropoda</taxon>
        <taxon>Hexapoda</taxon>
        <taxon>Insecta</taxon>
        <taxon>Pterygota</taxon>
        <taxon>Neoptera</taxon>
        <taxon>Polyneoptera</taxon>
        <taxon>Phasmatodea</taxon>
        <taxon>Timematodea</taxon>
        <taxon>Timematoidea</taxon>
        <taxon>Timematidae</taxon>
        <taxon>Timema</taxon>
    </lineage>
</organism>
<dbReference type="GO" id="GO:0003997">
    <property type="term" value="F:acyl-CoA oxidase activity"/>
    <property type="evidence" value="ECO:0007669"/>
    <property type="project" value="InterPro"/>
</dbReference>
<dbReference type="GO" id="GO:0071949">
    <property type="term" value="F:FAD binding"/>
    <property type="evidence" value="ECO:0007669"/>
    <property type="project" value="InterPro"/>
</dbReference>
<proteinExistence type="predicted"/>
<dbReference type="SUPFAM" id="SSF56645">
    <property type="entry name" value="Acyl-CoA dehydrogenase NM domain-like"/>
    <property type="match status" value="1"/>
</dbReference>
<dbReference type="PANTHER" id="PTHR10909">
    <property type="entry name" value="ELECTRON TRANSPORT OXIDOREDUCTASE"/>
    <property type="match status" value="1"/>
</dbReference>
<dbReference type="FunFam" id="1.10.540.10:FF:000033">
    <property type="entry name" value="Acyl-coenzyme A oxidase"/>
    <property type="match status" value="1"/>
</dbReference>